<keyword evidence="3" id="KW-0687">Ribonucleoprotein</keyword>
<gene>
    <name evidence="6" type="ORF">TM35_000541070</name>
</gene>
<accession>A0A1X0NHC6</accession>
<reference evidence="6 7" key="1">
    <citation type="submission" date="2017-03" db="EMBL/GenBank/DDBJ databases">
        <title>An alternative strategy for trypanosome survival in the mammalian bloodstream revealed through genome and transcriptome analysis of the ubiquitous bovine parasite Trypanosoma (Megatrypanum) theileri.</title>
        <authorList>
            <person name="Kelly S."/>
            <person name="Ivens A."/>
            <person name="Mott A."/>
            <person name="O'Neill E."/>
            <person name="Emms D."/>
            <person name="Macleod O."/>
            <person name="Voorheis P."/>
            <person name="Matthews J."/>
            <person name="Matthews K."/>
            <person name="Carrington M."/>
        </authorList>
    </citation>
    <scope>NUCLEOTIDE SEQUENCE [LARGE SCALE GENOMIC DNA]</scope>
    <source>
        <strain evidence="6">Edinburgh</strain>
    </source>
</reference>
<dbReference type="STRING" id="67003.A0A1X0NHC6"/>
<dbReference type="SMART" id="SM00320">
    <property type="entry name" value="WD40"/>
    <property type="match status" value="5"/>
</dbReference>
<dbReference type="PROSITE" id="PS50082">
    <property type="entry name" value="WD_REPEATS_2"/>
    <property type="match status" value="1"/>
</dbReference>
<evidence type="ECO:0000256" key="3">
    <source>
        <dbReference type="ARBA" id="ARBA00022980"/>
    </source>
</evidence>
<evidence type="ECO:0000313" key="7">
    <source>
        <dbReference type="Proteomes" id="UP000192257"/>
    </source>
</evidence>
<dbReference type="InterPro" id="IPR015943">
    <property type="entry name" value="WD40/YVTN_repeat-like_dom_sf"/>
</dbReference>
<dbReference type="PANTHER" id="PTHR22838:SF0">
    <property type="entry name" value="WD REPEAT-CONTAINING PROTEIN 26"/>
    <property type="match status" value="1"/>
</dbReference>
<dbReference type="GeneID" id="39990512"/>
<dbReference type="Pfam" id="PF00400">
    <property type="entry name" value="WD40"/>
    <property type="match status" value="4"/>
</dbReference>
<dbReference type="InterPro" id="IPR001680">
    <property type="entry name" value="WD40_rpt"/>
</dbReference>
<dbReference type="PROSITE" id="PS00678">
    <property type="entry name" value="WD_REPEATS_1"/>
    <property type="match status" value="1"/>
</dbReference>
<dbReference type="Proteomes" id="UP000192257">
    <property type="component" value="Unassembled WGS sequence"/>
</dbReference>
<dbReference type="VEuPathDB" id="TriTrypDB:TM35_000541070"/>
<proteinExistence type="predicted"/>
<dbReference type="GO" id="GO:0005840">
    <property type="term" value="C:ribosome"/>
    <property type="evidence" value="ECO:0007669"/>
    <property type="project" value="UniProtKB-KW"/>
</dbReference>
<protein>
    <submittedName>
        <fullName evidence="6">Uncharacterized protein</fullName>
    </submittedName>
</protein>
<feature type="repeat" description="WD" evidence="4">
    <location>
        <begin position="409"/>
        <end position="450"/>
    </location>
</feature>
<dbReference type="SUPFAM" id="SSF50978">
    <property type="entry name" value="WD40 repeat-like"/>
    <property type="match status" value="1"/>
</dbReference>
<evidence type="ECO:0000256" key="1">
    <source>
        <dbReference type="ARBA" id="ARBA00022574"/>
    </source>
</evidence>
<dbReference type="InterPro" id="IPR019775">
    <property type="entry name" value="WD40_repeat_CS"/>
</dbReference>
<keyword evidence="3" id="KW-0689">Ribosomal protein</keyword>
<dbReference type="Gene3D" id="2.130.10.10">
    <property type="entry name" value="YVTN repeat-like/Quinoprotein amine dehydrogenase"/>
    <property type="match status" value="2"/>
</dbReference>
<sequence>MSVSSGDNLAGKEGESVTQNGGGEVFSIPNDALVELDSKSDVIRGELVQVIVAWLIDQGLTSSAQLLRDEAATLFRQEHNERKTLRAISRAIHQGNWDAAQTQLKKLESIVKPSTRGNNETLSKVALLLQSLPYLLVQQQFLEYVDEDDGQRAHVFFLRRIKPLEGTINREHFQQLIYMLTCHNVSEAGGTFPIWRGWTPMKGRSQIQSLINSVIGYSDRSPYCRQYEFNFDGVSNAVFKDLEQILVNSLSFELVKSLYPSFLAGRTKETVFSIFRPLGEQVIPSNLIASVDVNKLRGDISLENGRGVRLTACHPFFQVPAIAVGTYTGSIVWIPLENKEGETAITSHGTCCRLYQYSAPVRGMTSHDRQILLSWSGCQAVVLNLARFMDKMLVLPPSSEYLTECVANTFTHTADVYSSCLFPCGYILATGLSDGVVTVWDLLTGEKMFQLSFSSSPIESLTANQSGTCYFAASKEGLIRVVDVTTGVLLFTFASPVASEVSSIALSPSASLLLVSYSCGIIRLWDVLTGDVLPKRFEGIEGSTRRCARVSFGCVDTHIISGHDDGSLYIWDSGSVRSDQHLLSVNQAITSKYHEDSQKTLPGIYSSTTPERYHWSVGEAILPSKRLRLHKSSITDVKFQHNYVVTCGDDGILCICSSTSRRSS</sequence>
<comment type="caution">
    <text evidence="6">The sequence shown here is derived from an EMBL/GenBank/DDBJ whole genome shotgun (WGS) entry which is preliminary data.</text>
</comment>
<dbReference type="PANTHER" id="PTHR22838">
    <property type="entry name" value="WD REPEAT PROTEIN 26-RELATED"/>
    <property type="match status" value="1"/>
</dbReference>
<evidence type="ECO:0000256" key="2">
    <source>
        <dbReference type="ARBA" id="ARBA00022737"/>
    </source>
</evidence>
<dbReference type="EMBL" id="NBCO01000054">
    <property type="protein sequence ID" value="ORC83883.1"/>
    <property type="molecule type" value="Genomic_DNA"/>
</dbReference>
<evidence type="ECO:0000256" key="4">
    <source>
        <dbReference type="PROSITE-ProRule" id="PRU00221"/>
    </source>
</evidence>
<dbReference type="InterPro" id="IPR051350">
    <property type="entry name" value="WD_repeat-ST_regulator"/>
</dbReference>
<evidence type="ECO:0000256" key="5">
    <source>
        <dbReference type="SAM" id="MobiDB-lite"/>
    </source>
</evidence>
<name>A0A1X0NHC6_9TRYP</name>
<dbReference type="AlphaFoldDB" id="A0A1X0NHC6"/>
<dbReference type="OrthoDB" id="674604at2759"/>
<dbReference type="InterPro" id="IPR036322">
    <property type="entry name" value="WD40_repeat_dom_sf"/>
</dbReference>
<keyword evidence="7" id="KW-1185">Reference proteome</keyword>
<dbReference type="RefSeq" id="XP_028877949.1">
    <property type="nucleotide sequence ID" value="XM_029030732.1"/>
</dbReference>
<keyword evidence="2" id="KW-0677">Repeat</keyword>
<feature type="region of interest" description="Disordered" evidence="5">
    <location>
        <begin position="1"/>
        <end position="23"/>
    </location>
</feature>
<organism evidence="6 7">
    <name type="scientific">Trypanosoma theileri</name>
    <dbReference type="NCBI Taxonomy" id="67003"/>
    <lineage>
        <taxon>Eukaryota</taxon>
        <taxon>Discoba</taxon>
        <taxon>Euglenozoa</taxon>
        <taxon>Kinetoplastea</taxon>
        <taxon>Metakinetoplastina</taxon>
        <taxon>Trypanosomatida</taxon>
        <taxon>Trypanosomatidae</taxon>
        <taxon>Trypanosoma</taxon>
    </lineage>
</organism>
<keyword evidence="1 4" id="KW-0853">WD repeat</keyword>
<evidence type="ECO:0000313" key="6">
    <source>
        <dbReference type="EMBL" id="ORC83883.1"/>
    </source>
</evidence>